<evidence type="ECO:0000313" key="9">
    <source>
        <dbReference type="EMBL" id="CEK64410.1"/>
    </source>
</evidence>
<dbReference type="GO" id="GO:0000978">
    <property type="term" value="F:RNA polymerase II cis-regulatory region sequence-specific DNA binding"/>
    <property type="evidence" value="ECO:0007669"/>
    <property type="project" value="TreeGrafter"/>
</dbReference>
<accession>A0A0B6Z9N0</accession>
<dbReference type="CDD" id="cd00086">
    <property type="entry name" value="homeodomain"/>
    <property type="match status" value="1"/>
</dbReference>
<dbReference type="InterPro" id="IPR017970">
    <property type="entry name" value="Homeobox_CS"/>
</dbReference>
<dbReference type="PANTHER" id="PTHR11211:SF40">
    <property type="entry name" value="MIRROR, ISOFORM C"/>
    <property type="match status" value="1"/>
</dbReference>
<dbReference type="GO" id="GO:0048468">
    <property type="term" value="P:cell development"/>
    <property type="evidence" value="ECO:0007669"/>
    <property type="project" value="TreeGrafter"/>
</dbReference>
<gene>
    <name evidence="9" type="primary">ORF51674</name>
</gene>
<evidence type="ECO:0000256" key="6">
    <source>
        <dbReference type="PROSITE-ProRule" id="PRU00108"/>
    </source>
</evidence>
<evidence type="ECO:0000259" key="8">
    <source>
        <dbReference type="PROSITE" id="PS50071"/>
    </source>
</evidence>
<evidence type="ECO:0000256" key="7">
    <source>
        <dbReference type="SAM" id="MobiDB-lite"/>
    </source>
</evidence>
<evidence type="ECO:0000256" key="1">
    <source>
        <dbReference type="ARBA" id="ARBA00004123"/>
    </source>
</evidence>
<keyword evidence="3 6" id="KW-0238">DNA-binding</keyword>
<feature type="compositionally biased region" description="Acidic residues" evidence="7">
    <location>
        <begin position="133"/>
        <end position="154"/>
    </location>
</feature>
<feature type="DNA-binding region" description="Homeobox" evidence="6">
    <location>
        <begin position="66"/>
        <end position="122"/>
    </location>
</feature>
<dbReference type="EMBL" id="HACG01017545">
    <property type="protein sequence ID" value="CEK64410.1"/>
    <property type="molecule type" value="Transcribed_RNA"/>
</dbReference>
<feature type="domain" description="Homeobox" evidence="8">
    <location>
        <begin position="64"/>
        <end position="121"/>
    </location>
</feature>
<proteinExistence type="inferred from homology"/>
<keyword evidence="4 6" id="KW-0371">Homeobox</keyword>
<dbReference type="GO" id="GO:0005634">
    <property type="term" value="C:nucleus"/>
    <property type="evidence" value="ECO:0007669"/>
    <property type="project" value="UniProtKB-SubCell"/>
</dbReference>
<feature type="compositionally biased region" description="Polar residues" evidence="7">
    <location>
        <begin position="171"/>
        <end position="190"/>
    </location>
</feature>
<dbReference type="SUPFAM" id="SSF46689">
    <property type="entry name" value="Homeodomain-like"/>
    <property type="match status" value="1"/>
</dbReference>
<dbReference type="Gene3D" id="1.10.10.60">
    <property type="entry name" value="Homeodomain-like"/>
    <property type="match status" value="1"/>
</dbReference>
<dbReference type="Pfam" id="PF05920">
    <property type="entry name" value="Homeobox_KN"/>
    <property type="match status" value="1"/>
</dbReference>
<dbReference type="GO" id="GO:0000981">
    <property type="term" value="F:DNA-binding transcription factor activity, RNA polymerase II-specific"/>
    <property type="evidence" value="ECO:0007669"/>
    <property type="project" value="InterPro"/>
</dbReference>
<keyword evidence="5 6" id="KW-0539">Nucleus</keyword>
<dbReference type="PROSITE" id="PS00027">
    <property type="entry name" value="HOMEOBOX_1"/>
    <property type="match status" value="1"/>
</dbReference>
<dbReference type="PANTHER" id="PTHR11211">
    <property type="entry name" value="IROQUOIS-CLASS HOMEODOMAIN PROTEIN IRX"/>
    <property type="match status" value="1"/>
</dbReference>
<organism evidence="9">
    <name type="scientific">Arion vulgaris</name>
    <dbReference type="NCBI Taxonomy" id="1028688"/>
    <lineage>
        <taxon>Eukaryota</taxon>
        <taxon>Metazoa</taxon>
        <taxon>Spiralia</taxon>
        <taxon>Lophotrochozoa</taxon>
        <taxon>Mollusca</taxon>
        <taxon>Gastropoda</taxon>
        <taxon>Heterobranchia</taxon>
        <taxon>Euthyneura</taxon>
        <taxon>Panpulmonata</taxon>
        <taxon>Eupulmonata</taxon>
        <taxon>Stylommatophora</taxon>
        <taxon>Helicina</taxon>
        <taxon>Arionoidea</taxon>
        <taxon>Arionidae</taxon>
        <taxon>Arion</taxon>
    </lineage>
</organism>
<evidence type="ECO:0000256" key="4">
    <source>
        <dbReference type="ARBA" id="ARBA00023155"/>
    </source>
</evidence>
<feature type="region of interest" description="Disordered" evidence="7">
    <location>
        <begin position="129"/>
        <end position="227"/>
    </location>
</feature>
<dbReference type="InterPro" id="IPR001356">
    <property type="entry name" value="HD"/>
</dbReference>
<comment type="subcellular location">
    <subcellularLocation>
        <location evidence="1 6">Nucleus</location>
    </subcellularLocation>
</comment>
<name>A0A0B6Z9N0_9EUPU</name>
<feature type="non-terminal residue" evidence="9">
    <location>
        <position position="1"/>
    </location>
</feature>
<dbReference type="PROSITE" id="PS50071">
    <property type="entry name" value="HOMEOBOX_2"/>
    <property type="match status" value="1"/>
</dbReference>
<dbReference type="InterPro" id="IPR008422">
    <property type="entry name" value="KN_HD"/>
</dbReference>
<dbReference type="FunFam" id="1.10.10.60:FF:000003">
    <property type="entry name" value="Iroquois-class homeobox protein IRX"/>
    <property type="match status" value="1"/>
</dbReference>
<dbReference type="GO" id="GO:0030182">
    <property type="term" value="P:neuron differentiation"/>
    <property type="evidence" value="ECO:0007669"/>
    <property type="project" value="TreeGrafter"/>
</dbReference>
<dbReference type="AlphaFoldDB" id="A0A0B6Z9N0"/>
<dbReference type="SMART" id="SM00389">
    <property type="entry name" value="HOX"/>
    <property type="match status" value="1"/>
</dbReference>
<evidence type="ECO:0000256" key="5">
    <source>
        <dbReference type="ARBA" id="ARBA00023242"/>
    </source>
</evidence>
<feature type="compositionally biased region" description="Basic and acidic residues" evidence="7">
    <location>
        <begin position="155"/>
        <end position="164"/>
    </location>
</feature>
<reference evidence="9" key="1">
    <citation type="submission" date="2014-12" db="EMBL/GenBank/DDBJ databases">
        <title>Insight into the proteome of Arion vulgaris.</title>
        <authorList>
            <person name="Aradska J."/>
            <person name="Bulat T."/>
            <person name="Smidak R."/>
            <person name="Sarate P."/>
            <person name="Gangsoo J."/>
            <person name="Sialana F."/>
            <person name="Bilban M."/>
            <person name="Lubec G."/>
        </authorList>
    </citation>
    <scope>NUCLEOTIDE SEQUENCE</scope>
    <source>
        <tissue evidence="9">Skin</tissue>
    </source>
</reference>
<sequence length="227" mass="25413">HSTCTPLITEGTTFYTPLGANSNNIRESTDSWAPLPQPSLCDTSYLGIYPYGSNYSVLDLNAHRKNATRESSTTLKTWLQENIKNPYPTKGEKIMLAIITKMTLTQVSTWFANARRRLKKENLVTWSPRNISEDGEDEEAEDENTVGDGGDDIDERNNSDRNQEPDEDISVDTQSSDGTNYLENSKVSKSNKYRKETDICQISPERAGSPAHILDCHKQASNSSKKT</sequence>
<evidence type="ECO:0000256" key="3">
    <source>
        <dbReference type="ARBA" id="ARBA00023125"/>
    </source>
</evidence>
<protein>
    <recommendedName>
        <fullName evidence="8">Homeobox domain-containing protein</fullName>
    </recommendedName>
</protein>
<evidence type="ECO:0000256" key="2">
    <source>
        <dbReference type="ARBA" id="ARBA00008446"/>
    </source>
</evidence>
<dbReference type="InterPro" id="IPR009057">
    <property type="entry name" value="Homeodomain-like_sf"/>
</dbReference>
<comment type="similarity">
    <text evidence="2">Belongs to the TALE/IRO homeobox family.</text>
</comment>